<name>M5AF64_LEVBR</name>
<dbReference type="KEGG" id="lbk:LVISKB_1410"/>
<dbReference type="PATRIC" id="fig|1001583.3.peg.1393"/>
<dbReference type="GO" id="GO:0005507">
    <property type="term" value="F:copper ion binding"/>
    <property type="evidence" value="ECO:0007669"/>
    <property type="project" value="TreeGrafter"/>
</dbReference>
<sequence>MTKAGTLERMSTLLLTEPLLENYVQLPNAVAAGSKRVALADNLAVGGTTVSKGVMGEAVRYAHEHQVSIELVIAPRGGVSPYNDVEIKMMEADLLEAQQLGVDGVILGALTDQQQVDTEALTPLIAAAGGMSLTFSTAFDQIRPQDRGTAIDWLANQGFDRIWSAGNSTDRLADWTASKRLADSVGLTLVPTDVTVAEVAKISQQLDVHLIAGPAVIDL</sequence>
<dbReference type="PANTHER" id="PTHR12598">
    <property type="entry name" value="COPPER HOMEOSTASIS PROTEIN CUTC"/>
    <property type="match status" value="1"/>
</dbReference>
<dbReference type="SUPFAM" id="SSF110395">
    <property type="entry name" value="CutC-like"/>
    <property type="match status" value="1"/>
</dbReference>
<proteinExistence type="inferred from homology"/>
<dbReference type="PANTHER" id="PTHR12598:SF0">
    <property type="entry name" value="COPPER HOMEOSTASIS PROTEIN CUTC HOMOLOG"/>
    <property type="match status" value="1"/>
</dbReference>
<evidence type="ECO:0000313" key="3">
    <source>
        <dbReference type="EMBL" id="BAN07045.1"/>
    </source>
</evidence>
<evidence type="ECO:0000313" key="4">
    <source>
        <dbReference type="Proteomes" id="UP000012042"/>
    </source>
</evidence>
<accession>M5AF64</accession>
<dbReference type="Pfam" id="PF03932">
    <property type="entry name" value="CutC"/>
    <property type="match status" value="1"/>
</dbReference>
<evidence type="ECO:0000256" key="2">
    <source>
        <dbReference type="ARBA" id="ARBA00019014"/>
    </source>
</evidence>
<dbReference type="InterPro" id="IPR005627">
    <property type="entry name" value="CutC-like"/>
</dbReference>
<organism evidence="3 4">
    <name type="scientific">Levilactobacillus brevis KB290</name>
    <dbReference type="NCBI Taxonomy" id="1001583"/>
    <lineage>
        <taxon>Bacteria</taxon>
        <taxon>Bacillati</taxon>
        <taxon>Bacillota</taxon>
        <taxon>Bacilli</taxon>
        <taxon>Lactobacillales</taxon>
        <taxon>Lactobacillaceae</taxon>
        <taxon>Levilactobacillus</taxon>
    </lineage>
</organism>
<evidence type="ECO:0000256" key="1">
    <source>
        <dbReference type="ARBA" id="ARBA00007768"/>
    </source>
</evidence>
<dbReference type="AlphaFoldDB" id="M5AF64"/>
<reference evidence="3 4" key="1">
    <citation type="journal article" date="2013" name="PLoS ONE">
        <title>Genomic Analysis by Deep Sequencing of the Probiotic Lactobacillus brevis KB290 Harboring Nine Plasmids Reveals Genomic Stability.</title>
        <authorList>
            <person name="Fukao M."/>
            <person name="Oshima K."/>
            <person name="Morita H."/>
            <person name="Toh H."/>
            <person name="Suda W."/>
            <person name="Kim S.W."/>
            <person name="Suzuki S."/>
            <person name="Yakabe T."/>
            <person name="Hattori M."/>
            <person name="Yajima N."/>
        </authorList>
    </citation>
    <scope>NUCLEOTIDE SEQUENCE [LARGE SCALE GENOMIC DNA]</scope>
    <source>
        <strain evidence="3 4">KB290</strain>
    </source>
</reference>
<dbReference type="EMBL" id="AP012167">
    <property type="protein sequence ID" value="BAN07045.1"/>
    <property type="molecule type" value="Genomic_DNA"/>
</dbReference>
<gene>
    <name evidence="3" type="ORF">LVISKB_1410</name>
</gene>
<dbReference type="InterPro" id="IPR036822">
    <property type="entry name" value="CutC-like_dom_sf"/>
</dbReference>
<comment type="similarity">
    <text evidence="1">Belongs to the CutC family.</text>
</comment>
<protein>
    <recommendedName>
        <fullName evidence="2">Copper homeostasis protein cutC homolog</fullName>
    </recommendedName>
</protein>
<dbReference type="Gene3D" id="3.20.20.380">
    <property type="entry name" value="Copper homeostasis (CutC) domain"/>
    <property type="match status" value="1"/>
</dbReference>
<dbReference type="HOGENOM" id="CLU_050555_2_0_9"/>
<dbReference type="Proteomes" id="UP000012042">
    <property type="component" value="Chromosome"/>
</dbReference>